<dbReference type="Pfam" id="PF18413">
    <property type="entry name" value="Neuraminidase"/>
    <property type="match status" value="1"/>
</dbReference>
<dbReference type="InterPro" id="IPR041079">
    <property type="entry name" value="Neuraminidase-like"/>
</dbReference>
<protein>
    <submittedName>
        <fullName evidence="3">Uncharacterized protein</fullName>
    </submittedName>
</protein>
<evidence type="ECO:0000313" key="3">
    <source>
        <dbReference type="EMBL" id="RQH38463.1"/>
    </source>
</evidence>
<evidence type="ECO:0000313" key="4">
    <source>
        <dbReference type="Proteomes" id="UP000269154"/>
    </source>
</evidence>
<dbReference type="Pfam" id="PF20220">
    <property type="entry name" value="ABC_toxin_N"/>
    <property type="match status" value="1"/>
</dbReference>
<feature type="domain" description="ABC toxin N-terminal" evidence="2">
    <location>
        <begin position="440"/>
        <end position="565"/>
    </location>
</feature>
<name>A0A3N6RM47_9CYAN</name>
<feature type="domain" description="Neuraminidase-like" evidence="1">
    <location>
        <begin position="613"/>
        <end position="692"/>
    </location>
</feature>
<dbReference type="InterPro" id="IPR046839">
    <property type="entry name" value="ABC_toxin_N"/>
</dbReference>
<evidence type="ECO:0000259" key="1">
    <source>
        <dbReference type="Pfam" id="PF18413"/>
    </source>
</evidence>
<evidence type="ECO:0000259" key="2">
    <source>
        <dbReference type="Pfam" id="PF20220"/>
    </source>
</evidence>
<proteinExistence type="predicted"/>
<organism evidence="3 4">
    <name type="scientific">Okeania hirsuta</name>
    <dbReference type="NCBI Taxonomy" id="1458930"/>
    <lineage>
        <taxon>Bacteria</taxon>
        <taxon>Bacillati</taxon>
        <taxon>Cyanobacteriota</taxon>
        <taxon>Cyanophyceae</taxon>
        <taxon>Oscillatoriophycideae</taxon>
        <taxon>Oscillatoriales</taxon>
        <taxon>Microcoleaceae</taxon>
        <taxon>Okeania</taxon>
    </lineage>
</organism>
<dbReference type="OrthoDB" id="9781691at2"/>
<comment type="caution">
    <text evidence="3">The sequence shown here is derived from an EMBL/GenBank/DDBJ whole genome shotgun (WGS) entry which is preliminary data.</text>
</comment>
<accession>A0A3N6RM47</accession>
<gene>
    <name evidence="3" type="ORF">D5R40_17680</name>
</gene>
<sequence>MKLTRREWDVVLELVKIDEYTKINQRSLALLYRLATIFGLLGWDILNGIKLIEKIDPDLLTTLGELTGANSVLSALDKLVWLSQWMESAELSVTDLLMVLTPPSEAVLQTTQQVSNFLDELNNAIQDNLLDSESDFAIYRNWKVNELIIPPIEIEDWLEQLQSLDILDAAGLFLSVTKDQITTAVTKILTAESVDIDDNEELTNQLIDFLAETQYNQEQVLFEQVIKIAESDRPEIVAPVLSWMGTNTYDTLSTLLSGTESEQLQLLYNLARHLQLTSKLSFSAATVQMLCDYPEWLVIGMTLPLSLKQVYYLERFKQIQNAEATEEMWLAYFLTLWGGVDITDDQINALLAVLLDFDQEEIAVLRDNASNQETKTVQQVEALFRQIKLCQYLSISATELITLTEEGVNDGTDYPEAAAVVLGGLARASDENLATNAENALNEKIRDALVAAVFSHVISQDEELRDKIKDTEDLYSYLLLDVNVTSAVPTSRIVEANSSVQLYIHRMLEGVESGEFVDKAAFRDEWETAQQYRVWEANEKLKLHPGNYIEPELRYDKTEIFKTFEQNLSQGHLDETMIETALYSYMQELQRLTELIPTGFCQTREYSPLGNHVNYYFTAKAGWTEMTYYYRQMRLDVEMLKTGNPQAVQWGEWKKVDLPATNQTVYGINPAYAWNRLFLIWIEKKERRSEDGETTTYHLLPRYLRQGVDGSFGEPLTPSMSQDILEALIVEADVRPTIYQANFQVDRISLYFIVSDQKFQFEISKREAIIIDATSATITNPPQIEGYEGAESVYDDQEILFYPESIPLYQGYYILDTSEDNYVNLHLHINWTTRYILISKIINGLKLEIQEQELEFSSEMDEMYSISITNCKYQISINGDIIKTKVVGDAVDESHYPYDINFKVPTVSTQLDLSSSPKTGEITIEFLFDYYTEIIPFAGGEKVTISGTETLPAREVINYDTLALTDYIYIESPGDRKQEAYLVTKDTTAESSTHIFHLVSPALSNVPELLPLPAGVLPLFSLEHQSYTETGVDNFVTEAEKAEDDEDAQVFSPILEPKPKNQFDFDGSMGLYGWEIFYHIPALLASKYAENGNYDQAKRWLRCIYDPSSTGNPWGVRPLSSNQTTNSFSSITDPDEEALRNTIHYQHATIRHSIEHLLSQGDDSYRQETQETLQEAKMWYVVAKNAYKEEFRETLESLTASDWNNPTLGEVTEADFREPTNEELLGLYETIEERLHNLRHWLNIDGEPLNVPLLAPPIDPQQLQLAALSGVPATAAQSFAQMALPLLSRRFWLKLNITLRN</sequence>
<dbReference type="Proteomes" id="UP000269154">
    <property type="component" value="Unassembled WGS sequence"/>
</dbReference>
<keyword evidence="4" id="KW-1185">Reference proteome</keyword>
<dbReference type="EMBL" id="RCBY01000101">
    <property type="protein sequence ID" value="RQH38463.1"/>
    <property type="molecule type" value="Genomic_DNA"/>
</dbReference>
<reference evidence="3 4" key="1">
    <citation type="journal article" date="2018" name="ACS Chem. Biol.">
        <title>Ketoreductase domain dysfunction expands chemodiversity: malyngamide biosynthesis in the cyanobacterium Okeania hirsuta.</title>
        <authorList>
            <person name="Moss N.A."/>
            <person name="Leao T."/>
            <person name="Rankin M."/>
            <person name="McCullough T.M."/>
            <person name="Qu P."/>
            <person name="Korobeynikov A."/>
            <person name="Smith J.L."/>
            <person name="Gerwick L."/>
            <person name="Gerwick W.H."/>
        </authorList>
    </citation>
    <scope>NUCLEOTIDE SEQUENCE [LARGE SCALE GENOMIC DNA]</scope>
    <source>
        <strain evidence="3 4">PAB10Feb10-1</strain>
    </source>
</reference>